<comment type="catalytic activity">
    <reaction evidence="5">
        <text>a 5'-end triphospho-ribonucleoside in mRNA + H2O = a 5'-end phospho-ribonucleoside in mRNA + diphosphate + H(+)</text>
        <dbReference type="Rhea" id="RHEA:78683"/>
        <dbReference type="Rhea" id="RHEA-COMP:15692"/>
        <dbReference type="Rhea" id="RHEA-COMP:17164"/>
        <dbReference type="ChEBI" id="CHEBI:15377"/>
        <dbReference type="ChEBI" id="CHEBI:15378"/>
        <dbReference type="ChEBI" id="CHEBI:33019"/>
        <dbReference type="ChEBI" id="CHEBI:138282"/>
        <dbReference type="ChEBI" id="CHEBI:167618"/>
    </reaction>
    <physiologicalReaction direction="left-to-right" evidence="5">
        <dbReference type="Rhea" id="RHEA:78684"/>
    </physiologicalReaction>
</comment>
<proteinExistence type="inferred from homology"/>
<dbReference type="Pfam" id="PF08652">
    <property type="entry name" value="RAI1"/>
    <property type="match status" value="1"/>
</dbReference>
<dbReference type="GO" id="GO:0034353">
    <property type="term" value="F:mRNA 5'-diphosphatase activity"/>
    <property type="evidence" value="ECO:0007669"/>
    <property type="project" value="TreeGrafter"/>
</dbReference>
<evidence type="ECO:0000256" key="4">
    <source>
        <dbReference type="ARBA" id="ARBA00044676"/>
    </source>
</evidence>
<feature type="domain" description="RAI1-like" evidence="8">
    <location>
        <begin position="90"/>
        <end position="369"/>
    </location>
</feature>
<dbReference type="EC" id="3.6.1.-" evidence="7"/>
<gene>
    <name evidence="9" type="ORF">LAME_0F08746G</name>
</gene>
<dbReference type="OrthoDB" id="4036366at2759"/>
<dbReference type="GO" id="GO:0000956">
    <property type="term" value="P:nuclear-transcribed mRNA catabolic process"/>
    <property type="evidence" value="ECO:0007669"/>
    <property type="project" value="TreeGrafter"/>
</dbReference>
<keyword evidence="7" id="KW-0378">Hydrolase</keyword>
<keyword evidence="7" id="KW-0547">Nucleotide-binding</keyword>
<evidence type="ECO:0000259" key="8">
    <source>
        <dbReference type="Pfam" id="PF08652"/>
    </source>
</evidence>
<dbReference type="GO" id="GO:0110155">
    <property type="term" value="P:NAD-cap decapping"/>
    <property type="evidence" value="ECO:0007669"/>
    <property type="project" value="TreeGrafter"/>
</dbReference>
<reference evidence="10" key="1">
    <citation type="submission" date="2016-03" db="EMBL/GenBank/DDBJ databases">
        <authorList>
            <person name="Devillers Hugo."/>
        </authorList>
    </citation>
    <scope>NUCLEOTIDE SEQUENCE [LARGE SCALE GENOMIC DNA]</scope>
</reference>
<evidence type="ECO:0000256" key="6">
    <source>
        <dbReference type="ARBA" id="ARBA00048124"/>
    </source>
</evidence>
<keyword evidence="3 7" id="KW-0540">Nuclease</keyword>
<dbReference type="GO" id="GO:0005829">
    <property type="term" value="C:cytosol"/>
    <property type="evidence" value="ECO:0007669"/>
    <property type="project" value="TreeGrafter"/>
</dbReference>
<keyword evidence="10" id="KW-1185">Reference proteome</keyword>
<comment type="function">
    <text evidence="7">Decapping enzyme for NAD-capped RNAs: specifically hydrolyzes the nicotinamide adenine dinucleotide (NAD) cap from a subset of RNAs by removing the entire NAD moiety from the 5'-end of an NAD-capped RNA.</text>
</comment>
<name>A0A1G4JUQ4_9SACH</name>
<keyword evidence="7" id="KW-0479">Metal-binding</keyword>
<dbReference type="GO" id="GO:0005634">
    <property type="term" value="C:nucleus"/>
    <property type="evidence" value="ECO:0007669"/>
    <property type="project" value="UniProtKB-SubCell"/>
</dbReference>
<keyword evidence="7" id="KW-0539">Nucleus</keyword>
<dbReference type="Proteomes" id="UP000191144">
    <property type="component" value="Chromosome F"/>
</dbReference>
<accession>A0A1G4JUQ4</accession>
<dbReference type="InterPro" id="IPR013961">
    <property type="entry name" value="RAI1"/>
</dbReference>
<dbReference type="PANTHER" id="PTHR12395:SF9">
    <property type="entry name" value="DECAPPING AND EXORIBONUCLEASE PROTEIN"/>
    <property type="match status" value="1"/>
</dbReference>
<keyword evidence="7" id="KW-0694">RNA-binding</keyword>
<comment type="catalytic activity">
    <reaction evidence="6">
        <text>a 5'-end NAD(+)-phospho-ribonucleoside in mRNA + H2O = a 5'-end phospho-ribonucleoside in mRNA + NAD(+) + H(+)</text>
        <dbReference type="Rhea" id="RHEA:60880"/>
        <dbReference type="Rhea" id="RHEA-COMP:15692"/>
        <dbReference type="Rhea" id="RHEA-COMP:15698"/>
        <dbReference type="ChEBI" id="CHEBI:15377"/>
        <dbReference type="ChEBI" id="CHEBI:15378"/>
        <dbReference type="ChEBI" id="CHEBI:57540"/>
        <dbReference type="ChEBI" id="CHEBI:138282"/>
        <dbReference type="ChEBI" id="CHEBI:144029"/>
    </reaction>
    <physiologicalReaction direction="left-to-right" evidence="6">
        <dbReference type="Rhea" id="RHEA:60881"/>
    </physiologicalReaction>
</comment>
<protein>
    <recommendedName>
        <fullName evidence="7">Decapping nuclease</fullName>
        <ecNumber evidence="7">3.6.1.-</ecNumber>
    </recommendedName>
</protein>
<comment type="similarity">
    <text evidence="2 7">Belongs to the DXO/Dom3Z family.</text>
</comment>
<sequence>MPRKPSRRYTLRSLPCLKATFKFVSSTEPSPYPVVAARIESSGAQALYNNLHETFSDFKAKTGRPQLLLLQSATESEKYSTIDLRVTNAFPRLLRLNLALCQLASLPVRTDLFINRGDITDLAMSFFTNPFNNYEKIRHVAYVTRGRLFVWHDKFREDTFPSVRARNNWYSGYKFEQVCAHEWPANHAEWGPLPKSETRPTPVLSLLQLSLEKDVQAMFLAEYDVADTNKTGLSRYIELKSFQPNQKKIEQIDWQTLPNDQVLKLLIDDRACMKFFKTCLQCKLAGCESVVYGIRTLEVGLAGVRKFQVTELESRLRQLKPGLYHGCYLKALRNVSELVRTLYQKCEENRFYLMTKKSAKAPLQVHAASDDEVLFPNPIAPELDTMLETTEKSRRIILQEYGRTFESVNKTEGKFSFIPGKAVVQSSEGAAEESVRNLLEKMQIE</sequence>
<comment type="cofactor">
    <cofactor evidence="1 7">
        <name>a divalent metal cation</name>
        <dbReference type="ChEBI" id="CHEBI:60240"/>
    </cofactor>
</comment>
<comment type="catalytic activity">
    <reaction evidence="4">
        <text>a 5'-end (N(7)-methyl 5'-triphosphoguanosine)-ribonucleoside-ribonucleotide in mRNA + H2O = a (N(7)-methyl 5'-triphosphoguanosine)-nucleoside + a 5'-end phospho-ribonucleoside in mRNA + H(+)</text>
        <dbReference type="Rhea" id="RHEA:66928"/>
        <dbReference type="Rhea" id="RHEA-COMP:15692"/>
        <dbReference type="Rhea" id="RHEA-COMP:17313"/>
        <dbReference type="ChEBI" id="CHEBI:15377"/>
        <dbReference type="ChEBI" id="CHEBI:15378"/>
        <dbReference type="ChEBI" id="CHEBI:138282"/>
        <dbReference type="ChEBI" id="CHEBI:172876"/>
        <dbReference type="ChEBI" id="CHEBI:172877"/>
    </reaction>
    <physiologicalReaction direction="left-to-right" evidence="4">
        <dbReference type="Rhea" id="RHEA:66929"/>
    </physiologicalReaction>
</comment>
<dbReference type="InterPro" id="IPR039039">
    <property type="entry name" value="RAI1-like_fam"/>
</dbReference>
<dbReference type="GO" id="GO:0046872">
    <property type="term" value="F:metal ion binding"/>
    <property type="evidence" value="ECO:0007669"/>
    <property type="project" value="UniProtKB-KW"/>
</dbReference>
<organism evidence="9 10">
    <name type="scientific">Lachancea meyersii CBS 8951</name>
    <dbReference type="NCBI Taxonomy" id="1266667"/>
    <lineage>
        <taxon>Eukaryota</taxon>
        <taxon>Fungi</taxon>
        <taxon>Dikarya</taxon>
        <taxon>Ascomycota</taxon>
        <taxon>Saccharomycotina</taxon>
        <taxon>Saccharomycetes</taxon>
        <taxon>Saccharomycetales</taxon>
        <taxon>Saccharomycetaceae</taxon>
        <taxon>Lachancea</taxon>
    </lineage>
</organism>
<evidence type="ECO:0000313" key="10">
    <source>
        <dbReference type="Proteomes" id="UP000191144"/>
    </source>
</evidence>
<dbReference type="GO" id="GO:0004518">
    <property type="term" value="F:nuclease activity"/>
    <property type="evidence" value="ECO:0007669"/>
    <property type="project" value="UniProtKB-KW"/>
</dbReference>
<dbReference type="GO" id="GO:0003723">
    <property type="term" value="F:RNA binding"/>
    <property type="evidence" value="ECO:0007669"/>
    <property type="project" value="UniProtKB-KW"/>
</dbReference>
<evidence type="ECO:0000256" key="7">
    <source>
        <dbReference type="RuleBase" id="RU367113"/>
    </source>
</evidence>
<comment type="subcellular location">
    <subcellularLocation>
        <location evidence="7">Nucleus</location>
    </subcellularLocation>
</comment>
<evidence type="ECO:0000256" key="1">
    <source>
        <dbReference type="ARBA" id="ARBA00001968"/>
    </source>
</evidence>
<evidence type="ECO:0000256" key="3">
    <source>
        <dbReference type="ARBA" id="ARBA00022722"/>
    </source>
</evidence>
<evidence type="ECO:0000256" key="5">
    <source>
        <dbReference type="ARBA" id="ARBA00044692"/>
    </source>
</evidence>
<dbReference type="GO" id="GO:0000166">
    <property type="term" value="F:nucleotide binding"/>
    <property type="evidence" value="ECO:0007669"/>
    <property type="project" value="UniProtKB-KW"/>
</dbReference>
<evidence type="ECO:0000256" key="2">
    <source>
        <dbReference type="ARBA" id="ARBA00006562"/>
    </source>
</evidence>
<dbReference type="AlphaFoldDB" id="A0A1G4JUQ4"/>
<evidence type="ECO:0000313" key="9">
    <source>
        <dbReference type="EMBL" id="SCU94704.1"/>
    </source>
</evidence>
<dbReference type="EMBL" id="LT598477">
    <property type="protein sequence ID" value="SCU94704.1"/>
    <property type="molecule type" value="Genomic_DNA"/>
</dbReference>
<dbReference type="PANTHER" id="PTHR12395">
    <property type="entry name" value="DOM-3 RELATED"/>
    <property type="match status" value="1"/>
</dbReference>